<dbReference type="EC" id="3.1.26.4" evidence="2"/>
<accession>A0A2I4D0L7</accession>
<dbReference type="PANTHER" id="PTHR33050">
    <property type="entry name" value="REVERSE TRANSCRIPTASE DOMAIN-CONTAINING PROTEIN"/>
    <property type="match status" value="1"/>
</dbReference>
<dbReference type="GO" id="GO:0004523">
    <property type="term" value="F:RNA-DNA hybrid ribonuclease activity"/>
    <property type="evidence" value="ECO:0007669"/>
    <property type="project" value="UniProtKB-EC"/>
</dbReference>
<evidence type="ECO:0000259" key="4">
    <source>
        <dbReference type="PROSITE" id="PS50878"/>
    </source>
</evidence>
<dbReference type="InterPro" id="IPR052055">
    <property type="entry name" value="Hepadnavirus_pol/RT"/>
</dbReference>
<dbReference type="InterPro" id="IPR043128">
    <property type="entry name" value="Rev_trsase/Diguanyl_cyclase"/>
</dbReference>
<evidence type="ECO:0000256" key="1">
    <source>
        <dbReference type="ARBA" id="ARBA00010879"/>
    </source>
</evidence>
<dbReference type="Gene3D" id="3.10.10.10">
    <property type="entry name" value="HIV Type 1 Reverse Transcriptase, subunit A, domain 1"/>
    <property type="match status" value="1"/>
</dbReference>
<dbReference type="RefSeq" id="XP_013885787.1">
    <property type="nucleotide sequence ID" value="XM_014030333.1"/>
</dbReference>
<dbReference type="Pfam" id="PF00078">
    <property type="entry name" value="RVT_1"/>
    <property type="match status" value="1"/>
</dbReference>
<dbReference type="OrthoDB" id="7756796at2759"/>
<dbReference type="InterPro" id="IPR000477">
    <property type="entry name" value="RT_dom"/>
</dbReference>
<protein>
    <recommendedName>
        <fullName evidence="2">ribonuclease H</fullName>
        <ecNumber evidence="2">3.1.26.4</ecNumber>
    </recommendedName>
</protein>
<reference evidence="6" key="1">
    <citation type="submission" date="2025-08" db="UniProtKB">
        <authorList>
            <consortium name="RefSeq"/>
        </authorList>
    </citation>
    <scope>IDENTIFICATION</scope>
</reference>
<keyword evidence="5" id="KW-1185">Reference proteome</keyword>
<feature type="domain" description="Reverse transcriptase" evidence="4">
    <location>
        <begin position="1"/>
        <end position="137"/>
    </location>
</feature>
<dbReference type="GeneID" id="106533874"/>
<name>A0A2I4D0L7_AUSLI</name>
<dbReference type="Gene3D" id="3.30.70.270">
    <property type="match status" value="1"/>
</dbReference>
<sequence>MLTTKQLLTCVQKGDWFTSVDLKDAYFHVPVIPAHRKYLLFSFQQTQYQYNRLPFRLRTGTTHLLNMRRDSTAASALSGNENPVYLDDLLLLAPSRQEAASQTEKLSAHLRMLGFSINWEKSSLIPAQSITYLGVDLNSVTMTAHLSLTRKETLLSLLAHVRPRRSVTALTIMRLLGMMSAAHAVVPLGLLHTRRLQRWFSRLKIDPIRHKRRIVSIPSSVEADLSHWGKPHTLSAGVPLSRATHHVPVFTDASLSGWGGTCLSQTVGGRWPAHPVPHINVLELLTVWKVLVHFIHLVRDQHVLVHTDNTVAAAYINRQGGVRSRLLLDTARELLLWAHTHLRSIRAVYIPGVLNRGADIMSRGGPQDGDWALNMTIIMQIWDKFGKAEVDLFATRENAQCDLWFSLSSRDDPPLGVDAFAHRPWPDKLLYAFLPVPLIPRLLDRIRTDRRRVILIAPEHTGAHWFPVLQSLLSGPRSNSPGRRTLSCRREERSGASRDWASPSGLGR</sequence>
<evidence type="ECO:0000313" key="6">
    <source>
        <dbReference type="RefSeq" id="XP_013885787.1"/>
    </source>
</evidence>
<dbReference type="KEGG" id="alim:106533874"/>
<dbReference type="CDD" id="cd09275">
    <property type="entry name" value="RNase_HI_RT_DIRS1"/>
    <property type="match status" value="1"/>
</dbReference>
<organism evidence="5 6">
    <name type="scientific">Austrofundulus limnaeus</name>
    <name type="common">Annual killifish</name>
    <dbReference type="NCBI Taxonomy" id="52670"/>
    <lineage>
        <taxon>Eukaryota</taxon>
        <taxon>Metazoa</taxon>
        <taxon>Chordata</taxon>
        <taxon>Craniata</taxon>
        <taxon>Vertebrata</taxon>
        <taxon>Euteleostomi</taxon>
        <taxon>Actinopterygii</taxon>
        <taxon>Neopterygii</taxon>
        <taxon>Teleostei</taxon>
        <taxon>Neoteleostei</taxon>
        <taxon>Acanthomorphata</taxon>
        <taxon>Ovalentaria</taxon>
        <taxon>Atherinomorphae</taxon>
        <taxon>Cyprinodontiformes</taxon>
        <taxon>Rivulidae</taxon>
        <taxon>Austrofundulus</taxon>
    </lineage>
</organism>
<evidence type="ECO:0000256" key="3">
    <source>
        <dbReference type="SAM" id="MobiDB-lite"/>
    </source>
</evidence>
<dbReference type="PANTHER" id="PTHR33050:SF7">
    <property type="entry name" value="RIBONUCLEASE H"/>
    <property type="match status" value="1"/>
</dbReference>
<dbReference type="AlphaFoldDB" id="A0A2I4D0L7"/>
<dbReference type="SUPFAM" id="SSF56672">
    <property type="entry name" value="DNA/RNA polymerases"/>
    <property type="match status" value="1"/>
</dbReference>
<dbReference type="InterPro" id="IPR043502">
    <property type="entry name" value="DNA/RNA_pol_sf"/>
</dbReference>
<dbReference type="InParanoid" id="A0A2I4D0L7"/>
<feature type="region of interest" description="Disordered" evidence="3">
    <location>
        <begin position="476"/>
        <end position="508"/>
    </location>
</feature>
<gene>
    <name evidence="6" type="primary">LOC106533874</name>
</gene>
<evidence type="ECO:0000313" key="5">
    <source>
        <dbReference type="Proteomes" id="UP000192220"/>
    </source>
</evidence>
<evidence type="ECO:0000256" key="2">
    <source>
        <dbReference type="ARBA" id="ARBA00012180"/>
    </source>
</evidence>
<proteinExistence type="inferred from homology"/>
<comment type="similarity">
    <text evidence="1">Belongs to the beta type-B retroviral polymerase family. HERV class-II K(HML-2) pol subfamily.</text>
</comment>
<dbReference type="PROSITE" id="PS50878">
    <property type="entry name" value="RT_POL"/>
    <property type="match status" value="1"/>
</dbReference>
<dbReference type="Proteomes" id="UP000192220">
    <property type="component" value="Unplaced"/>
</dbReference>